<dbReference type="Proteomes" id="UP000254232">
    <property type="component" value="Unassembled WGS sequence"/>
</dbReference>
<protein>
    <submittedName>
        <fullName evidence="2">Alpha/beta hydrolase fold</fullName>
    </submittedName>
</protein>
<organism evidence="2 3">
    <name type="scientific">Gallibacterium anatis</name>
    <dbReference type="NCBI Taxonomy" id="750"/>
    <lineage>
        <taxon>Bacteria</taxon>
        <taxon>Pseudomonadati</taxon>
        <taxon>Pseudomonadota</taxon>
        <taxon>Gammaproteobacteria</taxon>
        <taxon>Pasteurellales</taxon>
        <taxon>Pasteurellaceae</taxon>
        <taxon>Gallibacterium</taxon>
    </lineage>
</organism>
<sequence length="139" mass="15377">MAQAVEFVRKNAKMLQVDPNNYSVWGASAGARMAAYIGSYGTQAFGTTQNSKPNSVIMLYTGHNDYNRQGEPATFVAIGEQDGIASPNVMKRRLEKLNEMGVPTEFHLYKNLGHGFALGTGTTAEGWEKQAVKFWQQQR</sequence>
<dbReference type="InterPro" id="IPR049492">
    <property type="entry name" value="BD-FAE-like_dom"/>
</dbReference>
<evidence type="ECO:0000259" key="1">
    <source>
        <dbReference type="Pfam" id="PF20434"/>
    </source>
</evidence>
<dbReference type="Pfam" id="PF20434">
    <property type="entry name" value="BD-FAE"/>
    <property type="match status" value="1"/>
</dbReference>
<feature type="domain" description="BD-FAE-like" evidence="1">
    <location>
        <begin position="3"/>
        <end position="46"/>
    </location>
</feature>
<dbReference type="InterPro" id="IPR029058">
    <property type="entry name" value="AB_hydrolase_fold"/>
</dbReference>
<evidence type="ECO:0000313" key="3">
    <source>
        <dbReference type="Proteomes" id="UP000254232"/>
    </source>
</evidence>
<proteinExistence type="predicted"/>
<dbReference type="RefSeq" id="WP_018345733.1">
    <property type="nucleotide sequence ID" value="NZ_UGGZ01000001.1"/>
</dbReference>
<dbReference type="SUPFAM" id="SSF53474">
    <property type="entry name" value="alpha/beta-Hydrolases"/>
    <property type="match status" value="1"/>
</dbReference>
<keyword evidence="2" id="KW-0378">Hydrolase</keyword>
<dbReference type="AlphaFoldDB" id="A0A377HAN4"/>
<name>A0A377HAN4_9PAST</name>
<dbReference type="Gene3D" id="3.40.50.1820">
    <property type="entry name" value="alpha/beta hydrolase"/>
    <property type="match status" value="1"/>
</dbReference>
<evidence type="ECO:0000313" key="2">
    <source>
        <dbReference type="EMBL" id="STO39147.1"/>
    </source>
</evidence>
<accession>A0A377HAN4</accession>
<dbReference type="GO" id="GO:0016787">
    <property type="term" value="F:hydrolase activity"/>
    <property type="evidence" value="ECO:0007669"/>
    <property type="project" value="UniProtKB-KW"/>
</dbReference>
<reference evidence="2 3" key="1">
    <citation type="submission" date="2018-06" db="EMBL/GenBank/DDBJ databases">
        <authorList>
            <consortium name="Pathogen Informatics"/>
            <person name="Doyle S."/>
        </authorList>
    </citation>
    <scope>NUCLEOTIDE SEQUENCE [LARGE SCALE GENOMIC DNA]</scope>
    <source>
        <strain evidence="2 3">NCTC11413</strain>
    </source>
</reference>
<gene>
    <name evidence="2" type="ORF">NCTC11413_02320</name>
</gene>
<dbReference type="EMBL" id="UGGZ01000001">
    <property type="protein sequence ID" value="STO39147.1"/>
    <property type="molecule type" value="Genomic_DNA"/>
</dbReference>